<evidence type="ECO:0000313" key="2">
    <source>
        <dbReference type="Proteomes" id="UP000789704"/>
    </source>
</evidence>
<name>A0A9N8X194_9BURK</name>
<sequence>MARKALPKQLFYKQAGFLQPSKVTLQDLVSRSVRKLKVTKRNEVITDGSATPSASGAQQWVRLINSPREYAGFIFGVLTLYSPGTHHLVIETAVDEEKDELDVSQLAPPDGKQFTETPLYFGIRDNHVVIIQSKALRVQELEAHLNWLFEYASTMASNQRVELTDAIPEQTRKKLQSAPVKSLTIGAPLISEVAPGKGVAAKSAAAVSKFAKGIGLDVLKGLLSEKEFSALKVDELTEAPDIQVNLQIKVVGHRKDDDSSDKIMKKIMRELRHVEDPSFFKAEVRGMGRMDGSALRVQSFKSVASYDGVLDVSDAYETMRAWLESIIDTGTIRVD</sequence>
<accession>A0A9N8X194</accession>
<reference evidence="1" key="1">
    <citation type="submission" date="2021-04" db="EMBL/GenBank/DDBJ databases">
        <authorList>
            <person name="Vanwijnsberghe S."/>
        </authorList>
    </citation>
    <scope>NUCLEOTIDE SEQUENCE</scope>
    <source>
        <strain evidence="1">LMG 31841</strain>
    </source>
</reference>
<keyword evidence="2" id="KW-1185">Reference proteome</keyword>
<protein>
    <submittedName>
        <fullName evidence="1">Uncharacterized protein</fullName>
    </submittedName>
</protein>
<dbReference type="EMBL" id="CAJQZC010000002">
    <property type="protein sequence ID" value="CAG4892192.1"/>
    <property type="molecule type" value="Genomic_DNA"/>
</dbReference>
<organism evidence="1 2">
    <name type="scientific">Paraburkholderia saeva</name>
    <dbReference type="NCBI Taxonomy" id="2777537"/>
    <lineage>
        <taxon>Bacteria</taxon>
        <taxon>Pseudomonadati</taxon>
        <taxon>Pseudomonadota</taxon>
        <taxon>Betaproteobacteria</taxon>
        <taxon>Burkholderiales</taxon>
        <taxon>Burkholderiaceae</taxon>
        <taxon>Paraburkholderia</taxon>
    </lineage>
</organism>
<evidence type="ECO:0000313" key="1">
    <source>
        <dbReference type="EMBL" id="CAG4892192.1"/>
    </source>
</evidence>
<dbReference type="AlphaFoldDB" id="A0A9N8X194"/>
<gene>
    <name evidence="1" type="ORF">LMG31841_01569</name>
</gene>
<dbReference type="Proteomes" id="UP000789704">
    <property type="component" value="Unassembled WGS sequence"/>
</dbReference>
<proteinExistence type="predicted"/>
<dbReference type="RefSeq" id="WP_228875552.1">
    <property type="nucleotide sequence ID" value="NZ_CAJQZC010000002.1"/>
</dbReference>
<comment type="caution">
    <text evidence="1">The sequence shown here is derived from an EMBL/GenBank/DDBJ whole genome shotgun (WGS) entry which is preliminary data.</text>
</comment>